<feature type="region of interest" description="Disordered" evidence="1">
    <location>
        <begin position="376"/>
        <end position="407"/>
    </location>
</feature>
<keyword evidence="2" id="KW-0472">Membrane</keyword>
<evidence type="ECO:0000313" key="4">
    <source>
        <dbReference type="Proteomes" id="UP000214646"/>
    </source>
</evidence>
<keyword evidence="4" id="KW-1185">Reference proteome</keyword>
<proteinExistence type="predicted"/>
<dbReference type="Proteomes" id="UP000214646">
    <property type="component" value="Unassembled WGS sequence"/>
</dbReference>
<name>A0A225DVV3_9BACT</name>
<gene>
    <name evidence="3" type="ORF">FRUB_02001</name>
</gene>
<dbReference type="AlphaFoldDB" id="A0A225DVV3"/>
<evidence type="ECO:0000256" key="2">
    <source>
        <dbReference type="SAM" id="Phobius"/>
    </source>
</evidence>
<protein>
    <submittedName>
        <fullName evidence="3">Uncharacterized protein</fullName>
    </submittedName>
</protein>
<comment type="caution">
    <text evidence="3">The sequence shown here is derived from an EMBL/GenBank/DDBJ whole genome shotgun (WGS) entry which is preliminary data.</text>
</comment>
<accession>A0A225DVV3</accession>
<evidence type="ECO:0000313" key="3">
    <source>
        <dbReference type="EMBL" id="OWK45670.1"/>
    </source>
</evidence>
<dbReference type="EMBL" id="NIDE01000002">
    <property type="protein sequence ID" value="OWK45670.1"/>
    <property type="molecule type" value="Genomic_DNA"/>
</dbReference>
<organism evidence="3 4">
    <name type="scientific">Fimbriiglobus ruber</name>
    <dbReference type="NCBI Taxonomy" id="1908690"/>
    <lineage>
        <taxon>Bacteria</taxon>
        <taxon>Pseudomonadati</taxon>
        <taxon>Planctomycetota</taxon>
        <taxon>Planctomycetia</taxon>
        <taxon>Gemmatales</taxon>
        <taxon>Gemmataceae</taxon>
        <taxon>Fimbriiglobus</taxon>
    </lineage>
</organism>
<keyword evidence="2" id="KW-1133">Transmembrane helix</keyword>
<sequence>MTVREQKMAFGVGAGTVFLLAVVLGYLLVVMPLGDRARSARALEDDIAEKDAKLRAFLKDRPRLEIAKKRSLPTNTDIARQEYDAALNRVLREAKVPLTSSTVTPKVADGKATPELAPKKPAYSRIVFEIKLKPIDIGTLVNVLVGYYKLDLLQQITTFKVKRNEIAAVGTGAGNQRRGPIFDRADLEVTLVTEAIILDGAENRKSLVAVPLLTAVTGGGAGYAALTQTAGVTRGLAPQQIVRVLADPNRDYAVLVQKDPIHGPPVVLSTYTAPKEEKEDTSSFIRLTGAGRNSDGSGSAFIADIASHQEYEIEINIKPDGKLDPRVIKYYFTSKSARKKLEEGPDLDISEATSRTARKFRVVGIDDNGLVLAERLDGEKGASSPGPGGGKGGGKGGGRGRGGEFPIAAPTTAVTGAAPAAVPPEKIFLWKHGETLNKVAALTPSEATKLLHKIVGPAAATIPLREEAPMPTGVTAGGERVVREEGREDASTGGVLEDEENE</sequence>
<evidence type="ECO:0000256" key="1">
    <source>
        <dbReference type="SAM" id="MobiDB-lite"/>
    </source>
</evidence>
<dbReference type="OrthoDB" id="278280at2"/>
<feature type="compositionally biased region" description="Basic and acidic residues" evidence="1">
    <location>
        <begin position="480"/>
        <end position="490"/>
    </location>
</feature>
<feature type="compositionally biased region" description="Gly residues" evidence="1">
    <location>
        <begin position="386"/>
        <end position="400"/>
    </location>
</feature>
<feature type="region of interest" description="Disordered" evidence="1">
    <location>
        <begin position="465"/>
        <end position="502"/>
    </location>
</feature>
<feature type="transmembrane region" description="Helical" evidence="2">
    <location>
        <begin position="12"/>
        <end position="33"/>
    </location>
</feature>
<dbReference type="RefSeq" id="WP_088253364.1">
    <property type="nucleotide sequence ID" value="NZ_NIDE01000002.1"/>
</dbReference>
<keyword evidence="2" id="KW-0812">Transmembrane</keyword>
<reference evidence="4" key="1">
    <citation type="submission" date="2017-06" db="EMBL/GenBank/DDBJ databases">
        <title>Genome analysis of Fimbriiglobus ruber SP5, the first member of the order Planctomycetales with confirmed chitinolytic capability.</title>
        <authorList>
            <person name="Ravin N.V."/>
            <person name="Rakitin A.L."/>
            <person name="Ivanova A.A."/>
            <person name="Beletsky A.V."/>
            <person name="Kulichevskaya I.S."/>
            <person name="Mardanov A.V."/>
            <person name="Dedysh S.N."/>
        </authorList>
    </citation>
    <scope>NUCLEOTIDE SEQUENCE [LARGE SCALE GENOMIC DNA]</scope>
    <source>
        <strain evidence="4">SP5</strain>
    </source>
</reference>